<dbReference type="PANTHER" id="PTHR42756:SF1">
    <property type="entry name" value="TRANSCRIPTIONAL REPRESSOR OF EMRAB OPERON"/>
    <property type="match status" value="1"/>
</dbReference>
<accession>A0A4Z0GIU2</accession>
<dbReference type="GO" id="GO:0003677">
    <property type="term" value="F:DNA binding"/>
    <property type="evidence" value="ECO:0007669"/>
    <property type="project" value="UniProtKB-KW"/>
</dbReference>
<protein>
    <submittedName>
        <fullName evidence="5">MarR family transcriptional regulator</fullName>
    </submittedName>
</protein>
<dbReference type="Proteomes" id="UP000298347">
    <property type="component" value="Unassembled WGS sequence"/>
</dbReference>
<comment type="caution">
    <text evidence="5">The sequence shown here is derived from an EMBL/GenBank/DDBJ whole genome shotgun (WGS) entry which is preliminary data.</text>
</comment>
<dbReference type="AlphaFoldDB" id="A0A4Z0GIU2"/>
<dbReference type="Gene3D" id="1.10.10.10">
    <property type="entry name" value="Winged helix-like DNA-binding domain superfamily/Winged helix DNA-binding domain"/>
    <property type="match status" value="1"/>
</dbReference>
<dbReference type="PROSITE" id="PS01117">
    <property type="entry name" value="HTH_MARR_1"/>
    <property type="match status" value="1"/>
</dbReference>
<sequence>MKNREGGFLISKVKQISGRIFDKKLKSYDITDLNSAQGRIIFVLWKKNNQSISDLATNTALSKTTLSSMLNRLEQAGHINRAFDKNDKRKTIISLTEKSKLLKRKYEDVSNEMIDLFYEGLSDKQIDEFEHALKHILNNLISFEGKQK</sequence>
<dbReference type="PRINTS" id="PR00598">
    <property type="entry name" value="HTHMARR"/>
</dbReference>
<dbReference type="InterPro" id="IPR000835">
    <property type="entry name" value="HTH_MarR-typ"/>
</dbReference>
<evidence type="ECO:0000259" key="4">
    <source>
        <dbReference type="PROSITE" id="PS50995"/>
    </source>
</evidence>
<gene>
    <name evidence="5" type="ORF">E4665_17375</name>
</gene>
<evidence type="ECO:0000313" key="5">
    <source>
        <dbReference type="EMBL" id="TGA95822.1"/>
    </source>
</evidence>
<evidence type="ECO:0000313" key="6">
    <source>
        <dbReference type="Proteomes" id="UP000298347"/>
    </source>
</evidence>
<dbReference type="SMART" id="SM00347">
    <property type="entry name" value="HTH_MARR"/>
    <property type="match status" value="1"/>
</dbReference>
<dbReference type="PROSITE" id="PS50995">
    <property type="entry name" value="HTH_MARR_2"/>
    <property type="match status" value="1"/>
</dbReference>
<keyword evidence="1" id="KW-0805">Transcription regulation</keyword>
<evidence type="ECO:0000256" key="1">
    <source>
        <dbReference type="ARBA" id="ARBA00023015"/>
    </source>
</evidence>
<keyword evidence="2" id="KW-0238">DNA-binding</keyword>
<keyword evidence="3" id="KW-0804">Transcription</keyword>
<dbReference type="EMBL" id="SRJD01000037">
    <property type="protein sequence ID" value="TGA95822.1"/>
    <property type="molecule type" value="Genomic_DNA"/>
</dbReference>
<dbReference type="PANTHER" id="PTHR42756">
    <property type="entry name" value="TRANSCRIPTIONAL REGULATOR, MARR"/>
    <property type="match status" value="1"/>
</dbReference>
<dbReference type="GO" id="GO:0003700">
    <property type="term" value="F:DNA-binding transcription factor activity"/>
    <property type="evidence" value="ECO:0007669"/>
    <property type="project" value="InterPro"/>
</dbReference>
<dbReference type="Pfam" id="PF01047">
    <property type="entry name" value="MarR"/>
    <property type="match status" value="1"/>
</dbReference>
<proteinExistence type="predicted"/>
<organism evidence="5 6">
    <name type="scientific">Sporolactobacillus shoreae</name>
    <dbReference type="NCBI Taxonomy" id="1465501"/>
    <lineage>
        <taxon>Bacteria</taxon>
        <taxon>Bacillati</taxon>
        <taxon>Bacillota</taxon>
        <taxon>Bacilli</taxon>
        <taxon>Bacillales</taxon>
        <taxon>Sporolactobacillaceae</taxon>
        <taxon>Sporolactobacillus</taxon>
    </lineage>
</organism>
<dbReference type="InterPro" id="IPR036388">
    <property type="entry name" value="WH-like_DNA-bd_sf"/>
</dbReference>
<evidence type="ECO:0000256" key="2">
    <source>
        <dbReference type="ARBA" id="ARBA00023125"/>
    </source>
</evidence>
<dbReference type="SUPFAM" id="SSF46785">
    <property type="entry name" value="Winged helix' DNA-binding domain"/>
    <property type="match status" value="1"/>
</dbReference>
<name>A0A4Z0GIU2_9BACL</name>
<dbReference type="InterPro" id="IPR036390">
    <property type="entry name" value="WH_DNA-bd_sf"/>
</dbReference>
<feature type="domain" description="HTH marR-type" evidence="4">
    <location>
        <begin position="1"/>
        <end position="138"/>
    </location>
</feature>
<dbReference type="RefSeq" id="WP_135350065.1">
    <property type="nucleotide sequence ID" value="NZ_SRJD01000037.1"/>
</dbReference>
<evidence type="ECO:0000256" key="3">
    <source>
        <dbReference type="ARBA" id="ARBA00023163"/>
    </source>
</evidence>
<dbReference type="OrthoDB" id="9806864at2"/>
<reference evidence="5 6" key="1">
    <citation type="journal article" date="2015" name="Int. J. Syst. Evol. Microbiol.">
        <title>Sporolactobacillus shoreae sp. nov. and Sporolactobacillus spathodeae sp. nov., two spore-forming lactic acid bacteria isolated from tree barks in Thailand.</title>
        <authorList>
            <person name="Thamacharoensuk T."/>
            <person name="Kitahara M."/>
            <person name="Ohkuma M."/>
            <person name="Thongchul N."/>
            <person name="Tanasupawat S."/>
        </authorList>
    </citation>
    <scope>NUCLEOTIDE SEQUENCE [LARGE SCALE GENOMIC DNA]</scope>
    <source>
        <strain evidence="5 6">BK92</strain>
    </source>
</reference>
<dbReference type="InterPro" id="IPR023187">
    <property type="entry name" value="Tscrpt_reg_MarR-type_CS"/>
</dbReference>
<keyword evidence="6" id="KW-1185">Reference proteome</keyword>